<name>A0ABT1G8I7_9GAMM</name>
<keyword evidence="2" id="KW-1185">Reference proteome</keyword>
<dbReference type="GO" id="GO:0016787">
    <property type="term" value="F:hydrolase activity"/>
    <property type="evidence" value="ECO:0007669"/>
    <property type="project" value="UniProtKB-KW"/>
</dbReference>
<organism evidence="1 2">
    <name type="scientific">Natronospira proteinivora</name>
    <dbReference type="NCBI Taxonomy" id="1807133"/>
    <lineage>
        <taxon>Bacteria</taxon>
        <taxon>Pseudomonadati</taxon>
        <taxon>Pseudomonadota</taxon>
        <taxon>Gammaproteobacteria</taxon>
        <taxon>Natronospirales</taxon>
        <taxon>Natronospiraceae</taxon>
        <taxon>Natronospira</taxon>
    </lineage>
</organism>
<comment type="caution">
    <text evidence="1">The sequence shown here is derived from an EMBL/GenBank/DDBJ whole genome shotgun (WGS) entry which is preliminary data.</text>
</comment>
<sequence length="97" mass="11342">MRVIAKRTLREFWEKHPDAAEPLKAWHSEVEHAAWKTPQDIKNRYGSASFVGNNRVVFNIGGNKYRLVVRVRYDLGIVFVRFIGTHAEYDRINVETV</sequence>
<dbReference type="Pfam" id="PF09907">
    <property type="entry name" value="HigB_toxin"/>
    <property type="match status" value="1"/>
</dbReference>
<dbReference type="Proteomes" id="UP001523550">
    <property type="component" value="Unassembled WGS sequence"/>
</dbReference>
<proteinExistence type="predicted"/>
<dbReference type="EC" id="3.1.-.-" evidence="1"/>
<dbReference type="EMBL" id="JALJYF010000002">
    <property type="protein sequence ID" value="MCP1727634.1"/>
    <property type="molecule type" value="Genomic_DNA"/>
</dbReference>
<reference evidence="1 2" key="1">
    <citation type="submission" date="2022-03" db="EMBL/GenBank/DDBJ databases">
        <title>Genomic Encyclopedia of Type Strains, Phase III (KMG-III): the genomes of soil and plant-associated and newly described type strains.</title>
        <authorList>
            <person name="Whitman W."/>
        </authorList>
    </citation>
    <scope>NUCLEOTIDE SEQUENCE [LARGE SCALE GENOMIC DNA]</scope>
    <source>
        <strain evidence="1 2">BSker1</strain>
    </source>
</reference>
<evidence type="ECO:0000313" key="1">
    <source>
        <dbReference type="EMBL" id="MCP1727634.1"/>
    </source>
</evidence>
<dbReference type="RefSeq" id="WP_253448147.1">
    <property type="nucleotide sequence ID" value="NZ_JALJYF010000002.1"/>
</dbReference>
<protein>
    <submittedName>
        <fullName evidence="1">mRNA interferase HigB</fullName>
        <ecNumber evidence="1">3.1.-.-</ecNumber>
    </submittedName>
</protein>
<dbReference type="InterPro" id="IPR018669">
    <property type="entry name" value="Toxin_HigB"/>
</dbReference>
<accession>A0ABT1G8I7</accession>
<keyword evidence="1" id="KW-0378">Hydrolase</keyword>
<gene>
    <name evidence="1" type="ORF">J2T60_001634</name>
</gene>
<evidence type="ECO:0000313" key="2">
    <source>
        <dbReference type="Proteomes" id="UP001523550"/>
    </source>
</evidence>